<dbReference type="PANTHER" id="PTHR31339:SF9">
    <property type="entry name" value="PLASMIN AND FIBRONECTIN-BINDING PROTEIN A"/>
    <property type="match status" value="1"/>
</dbReference>
<dbReference type="InterPro" id="IPR039448">
    <property type="entry name" value="Beta_helix"/>
</dbReference>
<keyword evidence="4" id="KW-1185">Reference proteome</keyword>
<dbReference type="InterPro" id="IPR051801">
    <property type="entry name" value="GH28_Enzymes"/>
</dbReference>
<dbReference type="InterPro" id="IPR012334">
    <property type="entry name" value="Pectin_lyas_fold"/>
</dbReference>
<dbReference type="KEGG" id="kpul:GXN76_04895"/>
<dbReference type="Gene3D" id="2.160.20.10">
    <property type="entry name" value="Single-stranded right-handed beta-helix, Pectin lyase-like"/>
    <property type="match status" value="1"/>
</dbReference>
<dbReference type="InterPro" id="IPR024535">
    <property type="entry name" value="RHGA/B-epi-like_pectate_lyase"/>
</dbReference>
<sequence>MNYYDVSRFGAIGDGKADDTKAIQKALDTAKTDRGGTVYVPKGRYAITDILKIYSRTKLILDPAAVILRQAATSAMLINVTNGMGGYDGGRSIEITGGTWDGNMEANDTRFTAIAIAHARDISIHHTRILNIKDWHAVELNGVDGAEVAHCHFEGFRLTRKWSEAIQLDLMISEATFPWFGPWDHTPCRNIRIEGCTFTGGWDRGIGTHSQVEGVNHEYIRIVGNHFDGLSGEGIEGLRYRYVTISHNTFTTVYDGMKMTQCHDMAISGNTFDNPRQHGIVFSGGSGRSAITGNVIMKSGQYGVKLEEGSRWNTVVGNVIRESGKQGFSVQDADSNVVENNIIDDE</sequence>
<protein>
    <recommendedName>
        <fullName evidence="5">Pectate lyase superfamily protein domain-containing protein</fullName>
    </recommendedName>
</protein>
<accession>A0A7D4CL71</accession>
<dbReference type="InterPro" id="IPR022441">
    <property type="entry name" value="Para_beta_helix_rpt-2"/>
</dbReference>
<dbReference type="Proteomes" id="UP000503088">
    <property type="component" value="Chromosome"/>
</dbReference>
<name>A0A7D4CL71_9BACL</name>
<dbReference type="InterPro" id="IPR006626">
    <property type="entry name" value="PbH1"/>
</dbReference>
<evidence type="ECO:0000313" key="3">
    <source>
        <dbReference type="EMBL" id="QKG83878.1"/>
    </source>
</evidence>
<evidence type="ECO:0000313" key="4">
    <source>
        <dbReference type="Proteomes" id="UP000503088"/>
    </source>
</evidence>
<dbReference type="SUPFAM" id="SSF51126">
    <property type="entry name" value="Pectin lyase-like"/>
    <property type="match status" value="1"/>
</dbReference>
<evidence type="ECO:0008006" key="5">
    <source>
        <dbReference type="Google" id="ProtNLM"/>
    </source>
</evidence>
<dbReference type="InterPro" id="IPR011050">
    <property type="entry name" value="Pectin_lyase_fold/virulence"/>
</dbReference>
<dbReference type="EMBL" id="CP048104">
    <property type="protein sequence ID" value="QKG83878.1"/>
    <property type="molecule type" value="Genomic_DNA"/>
</dbReference>
<organism evidence="3 4">
    <name type="scientific">Kroppenstedtia pulmonis</name>
    <dbReference type="NCBI Taxonomy" id="1380685"/>
    <lineage>
        <taxon>Bacteria</taxon>
        <taxon>Bacillati</taxon>
        <taxon>Bacillota</taxon>
        <taxon>Bacilli</taxon>
        <taxon>Bacillales</taxon>
        <taxon>Thermoactinomycetaceae</taxon>
        <taxon>Kroppenstedtia</taxon>
    </lineage>
</organism>
<dbReference type="PANTHER" id="PTHR31339">
    <property type="entry name" value="PECTIN LYASE-RELATED"/>
    <property type="match status" value="1"/>
</dbReference>
<dbReference type="Pfam" id="PF12708">
    <property type="entry name" value="Pect-lyase_RHGA_epim"/>
    <property type="match status" value="1"/>
</dbReference>
<gene>
    <name evidence="3" type="ORF">GXN76_04895</name>
</gene>
<dbReference type="Pfam" id="PF13229">
    <property type="entry name" value="Beta_helix"/>
    <property type="match status" value="1"/>
</dbReference>
<evidence type="ECO:0000259" key="1">
    <source>
        <dbReference type="Pfam" id="PF12708"/>
    </source>
</evidence>
<feature type="domain" description="Rhamnogalacturonase A/B/Epimerase-like pectate lyase" evidence="1">
    <location>
        <begin position="5"/>
        <end position="81"/>
    </location>
</feature>
<dbReference type="RefSeq" id="WP_173221039.1">
    <property type="nucleotide sequence ID" value="NZ_CP048104.1"/>
</dbReference>
<dbReference type="SMART" id="SM00710">
    <property type="entry name" value="PbH1"/>
    <property type="match status" value="6"/>
</dbReference>
<reference evidence="3 4" key="1">
    <citation type="submission" date="2020-01" db="EMBL/GenBank/DDBJ databases">
        <authorList>
            <person name="Gulvik C.A."/>
            <person name="Batra D.G."/>
        </authorList>
    </citation>
    <scope>NUCLEOTIDE SEQUENCE [LARGE SCALE GENOMIC DNA]</scope>
    <source>
        <strain evidence="3 4">W9323</strain>
    </source>
</reference>
<dbReference type="NCBIfam" id="TIGR03804">
    <property type="entry name" value="para_beta_helix"/>
    <property type="match status" value="1"/>
</dbReference>
<evidence type="ECO:0000259" key="2">
    <source>
        <dbReference type="Pfam" id="PF13229"/>
    </source>
</evidence>
<proteinExistence type="predicted"/>
<feature type="domain" description="Right handed beta helix" evidence="2">
    <location>
        <begin position="188"/>
        <end position="342"/>
    </location>
</feature>
<dbReference type="AlphaFoldDB" id="A0A7D4CL71"/>